<dbReference type="OrthoDB" id="366844at2"/>
<dbReference type="RefSeq" id="WP_075389803.1">
    <property type="nucleotide sequence ID" value="NZ_MSKS01000008.1"/>
</dbReference>
<evidence type="ECO:0000259" key="1">
    <source>
        <dbReference type="PROSITE" id="PS51192"/>
    </source>
</evidence>
<dbReference type="SUPFAM" id="SSF52540">
    <property type="entry name" value="P-loop containing nucleoside triphosphate hydrolases"/>
    <property type="match status" value="1"/>
</dbReference>
<dbReference type="SMART" id="SM00487">
    <property type="entry name" value="DEXDc"/>
    <property type="match status" value="1"/>
</dbReference>
<dbReference type="Gene3D" id="3.40.50.300">
    <property type="entry name" value="P-loop containing nucleotide triphosphate hydrolases"/>
    <property type="match status" value="1"/>
</dbReference>
<gene>
    <name evidence="2" type="ORF">BKH20_02370</name>
</gene>
<protein>
    <recommendedName>
        <fullName evidence="1">Helicase ATP-binding domain-containing protein</fullName>
    </recommendedName>
</protein>
<dbReference type="GO" id="GO:0003676">
    <property type="term" value="F:nucleic acid binding"/>
    <property type="evidence" value="ECO:0007669"/>
    <property type="project" value="InterPro"/>
</dbReference>
<reference evidence="2 3" key="1">
    <citation type="submission" date="2016-12" db="EMBL/GenBank/DDBJ databases">
        <title>Genomic comparison of strains in the 'Actinomyces naeslundii' group.</title>
        <authorList>
            <person name="Mughal S.R."/>
            <person name="Do T."/>
            <person name="Gilbert S.C."/>
            <person name="Witherden E.A."/>
            <person name="Didelot X."/>
            <person name="Beighton D."/>
        </authorList>
    </citation>
    <scope>NUCLEOTIDE SEQUENCE [LARGE SCALE GENOMIC DNA]</scope>
    <source>
        <strain evidence="2 3">WE8B-23</strain>
    </source>
</reference>
<accession>A0A1Q8WW43</accession>
<dbReference type="GO" id="GO:0004386">
    <property type="term" value="F:helicase activity"/>
    <property type="evidence" value="ECO:0007669"/>
    <property type="project" value="InterPro"/>
</dbReference>
<dbReference type="SMART" id="SM00491">
    <property type="entry name" value="HELICc2"/>
    <property type="match status" value="1"/>
</dbReference>
<dbReference type="GO" id="GO:0005524">
    <property type="term" value="F:ATP binding"/>
    <property type="evidence" value="ECO:0007669"/>
    <property type="project" value="InterPro"/>
</dbReference>
<dbReference type="InterPro" id="IPR014001">
    <property type="entry name" value="Helicase_ATP-bd"/>
</dbReference>
<dbReference type="PROSITE" id="PS51192">
    <property type="entry name" value="HELICASE_ATP_BIND_1"/>
    <property type="match status" value="1"/>
</dbReference>
<dbReference type="GO" id="GO:0016818">
    <property type="term" value="F:hydrolase activity, acting on acid anhydrides, in phosphorus-containing anhydrides"/>
    <property type="evidence" value="ECO:0007669"/>
    <property type="project" value="InterPro"/>
</dbReference>
<evidence type="ECO:0000313" key="3">
    <source>
        <dbReference type="Proteomes" id="UP000185963"/>
    </source>
</evidence>
<name>A0A1Q8WW43_9ACTO</name>
<dbReference type="Pfam" id="PF00270">
    <property type="entry name" value="DEAD"/>
    <property type="match status" value="1"/>
</dbReference>
<evidence type="ECO:0000313" key="2">
    <source>
        <dbReference type="EMBL" id="OLO72321.1"/>
    </source>
</evidence>
<dbReference type="GO" id="GO:0006139">
    <property type="term" value="P:nucleobase-containing compound metabolic process"/>
    <property type="evidence" value="ECO:0007669"/>
    <property type="project" value="InterPro"/>
</dbReference>
<dbReference type="InterPro" id="IPR011545">
    <property type="entry name" value="DEAD/DEAH_box_helicase_dom"/>
</dbReference>
<dbReference type="InterPro" id="IPR006555">
    <property type="entry name" value="ATP-dep_Helicase_C"/>
</dbReference>
<dbReference type="AlphaFoldDB" id="A0A1Q8WW43"/>
<comment type="caution">
    <text evidence="2">The sequence shown here is derived from an EMBL/GenBank/DDBJ whole genome shotgun (WGS) entry which is preliminary data.</text>
</comment>
<dbReference type="InterPro" id="IPR027417">
    <property type="entry name" value="P-loop_NTPase"/>
</dbReference>
<sequence length="865" mass="96322">MAFKRSARKTTRYATPGELYRDLPQRPGAVQGLWAHQAEMLKAYTDKANHPDIALELPTGTGKTLIGLLVAEWNRRHHNQRVLYACPTRQLAEQVHNSANREGIDTTLLTGSHANWSPISKMHYESAQRVGITTYSSIFNSHPKLADPSVILFDDAHAGEQYVGEAYSLSLNRYNDTSEYQRILEVISPAVDKVFLERLKADQSDPAITSEVRLVVPLRQAGMVRELTKTLSTFREPYSYRYSMINQGIASCLIYVSYSEILIRPYIPPTNQNSLFTQARQRIYLSATLGDGGELERAFGRHTIERLHQLDDNTAPRSGRRFFVFPEFVPNSKKEAAELSKAIVTQAGKALILSQSNEVAMKDARELAQDGWRTFGIDDVSTSMQTFIDAEHAVCALAARYDGLDLPGDACRLIVFDGTPDQLNLQERFLQKNVQGGVALETRIRTRIVQGSGRCTRGPKDTAVVLVKGELSHYLTRPETRLPLSPELQAEIRFGLENSQDRTREDILENTCAFLNQDTDDTWRSDAEPILTDYRREAVQSPSPGSHYLSACVDKEIDAWNSASVSSWRDAADSAHSVCNILGNGGKATRQYQAFWKYLEAAWTDMAAEESGDSLLKSVSRNLLSEASSMAGRCLWINRMAQFPETEAPTMSQADNVAINSIVAILRGDLKENRHRDKLIRMRDDLSQRDSGRFEAGLTALGHMLGADASKPTRHGRCDSTWCWDNELWLALEAKSEHNTAGTLSIKDVRQSNGQLQLLADDRNCSTIPPDSAVVIISPKPGVHSDAIIIAHNDVYLVHPDTIRTIAADTENAWKRLLTGISGMSTGDLQTLVAQILRGFELLPSDLRNRLTGKLVGQTKVIPED</sequence>
<organism evidence="2 3">
    <name type="scientific">Actinomyces oris</name>
    <dbReference type="NCBI Taxonomy" id="544580"/>
    <lineage>
        <taxon>Bacteria</taxon>
        <taxon>Bacillati</taxon>
        <taxon>Actinomycetota</taxon>
        <taxon>Actinomycetes</taxon>
        <taxon>Actinomycetales</taxon>
        <taxon>Actinomycetaceae</taxon>
        <taxon>Actinomyces</taxon>
    </lineage>
</organism>
<feature type="domain" description="Helicase ATP-binding" evidence="1">
    <location>
        <begin position="44"/>
        <end position="307"/>
    </location>
</feature>
<proteinExistence type="predicted"/>
<dbReference type="Proteomes" id="UP000185963">
    <property type="component" value="Unassembled WGS sequence"/>
</dbReference>
<dbReference type="EMBL" id="MSKS01000008">
    <property type="protein sequence ID" value="OLO72321.1"/>
    <property type="molecule type" value="Genomic_DNA"/>
</dbReference>